<dbReference type="AlphaFoldDB" id="A0A8J2PWF9"/>
<evidence type="ECO:0000313" key="1">
    <source>
        <dbReference type="EMBL" id="CAG7835709.1"/>
    </source>
</evidence>
<dbReference type="EMBL" id="CAJVCH010570735">
    <property type="protein sequence ID" value="CAG7835709.1"/>
    <property type="molecule type" value="Genomic_DNA"/>
</dbReference>
<sequence>MFSKFRKPKSHITECFDFLDFQLRSHSHRYRTQPQRHLQCHCRVLNVNSTRLTTLYNTHYAQTKRPRSPISMYALKYIKQGTSHHFCV</sequence>
<name>A0A8J2PWF9_9HEXA</name>
<reference evidence="1" key="1">
    <citation type="submission" date="2021-06" db="EMBL/GenBank/DDBJ databases">
        <authorList>
            <person name="Hodson N. C."/>
            <person name="Mongue J. A."/>
            <person name="Jaron S. K."/>
        </authorList>
    </citation>
    <scope>NUCLEOTIDE SEQUENCE</scope>
</reference>
<gene>
    <name evidence="1" type="ORF">AFUS01_LOCUS45045</name>
</gene>
<organism evidence="1 2">
    <name type="scientific">Allacma fusca</name>
    <dbReference type="NCBI Taxonomy" id="39272"/>
    <lineage>
        <taxon>Eukaryota</taxon>
        <taxon>Metazoa</taxon>
        <taxon>Ecdysozoa</taxon>
        <taxon>Arthropoda</taxon>
        <taxon>Hexapoda</taxon>
        <taxon>Collembola</taxon>
        <taxon>Symphypleona</taxon>
        <taxon>Sminthuridae</taxon>
        <taxon>Allacma</taxon>
    </lineage>
</organism>
<accession>A0A8J2PWF9</accession>
<comment type="caution">
    <text evidence="1">The sequence shown here is derived from an EMBL/GenBank/DDBJ whole genome shotgun (WGS) entry which is preliminary data.</text>
</comment>
<dbReference type="Proteomes" id="UP000708208">
    <property type="component" value="Unassembled WGS sequence"/>
</dbReference>
<evidence type="ECO:0000313" key="2">
    <source>
        <dbReference type="Proteomes" id="UP000708208"/>
    </source>
</evidence>
<keyword evidence="2" id="KW-1185">Reference proteome</keyword>
<proteinExistence type="predicted"/>
<protein>
    <submittedName>
        <fullName evidence="1">Uncharacterized protein</fullName>
    </submittedName>
</protein>